<sequence length="650" mass="69487">MSTRLSAAAARITALGAEALQARPSVTSWSRLEPLPVADDIGLGLQAPLADPLWLLARQWQFNELRGEDAGSPVAADVRVHGLPLRTLLPPGGAPQPLDDAQAPIEALVEGERVLGAHPKLNAQAGQQLLRLLRAAGQRAAIGPLLRDWPAVLAAPSDAASDVRGFVWHQLLDGRSVDAAGLSAAWRDVHADAAAAAAWLAAHDLDAQALPPLLDRWLRWIDALALDPRSDSGASPCWQPARLDYAFGLGTAGTSPAAQIQAAAYTDGRLDWDDFTATRLPAAGWAADPSPTHAGPRPAVLHVSPGRALMPAQARWPGMPADRHWSFEDGRVNFGAIGAGRGDLARLALLEYALAWGHDWYVLPLTLPVQSLWQVGRLTVRDNFGLGVEIPPARNPDGTPWSLYALSRQGPAAASGGGDPLYLCPSLQAQEGPPLEQVLLMRDEMANLAWAIEQRVQGSSGDPLDRRDEAARLSVLQSVRGGGAGGLVHRLQTPVAPHWIPFLPVRRPGATPQQWSIQLQRGVVVQHLPVDTARLADPRQADLAAVIARLRAAPWVQAEPEQAGLQGFAFHPRGEILRERPATGAAGLATDFLRLDDETVPRAGIELRRAFNYARDARGRALLWIGRSKTTGRGEGASGLRFDAVERPGG</sequence>
<name>A0ABU9BGC0_9BURK</name>
<comment type="caution">
    <text evidence="1">The sequence shown here is derived from an EMBL/GenBank/DDBJ whole genome shotgun (WGS) entry which is preliminary data.</text>
</comment>
<dbReference type="Proteomes" id="UP001368500">
    <property type="component" value="Unassembled WGS sequence"/>
</dbReference>
<evidence type="ECO:0000313" key="1">
    <source>
        <dbReference type="EMBL" id="MEK8027990.1"/>
    </source>
</evidence>
<accession>A0ABU9BGC0</accession>
<proteinExistence type="predicted"/>
<dbReference type="EMBL" id="JBBUTF010000018">
    <property type="protein sequence ID" value="MEK8027990.1"/>
    <property type="molecule type" value="Genomic_DNA"/>
</dbReference>
<gene>
    <name evidence="1" type="ORF">AACH11_18670</name>
</gene>
<evidence type="ECO:0008006" key="3">
    <source>
        <dbReference type="Google" id="ProtNLM"/>
    </source>
</evidence>
<protein>
    <recommendedName>
        <fullName evidence="3">Penicillin acylase family protein</fullName>
    </recommendedName>
</protein>
<organism evidence="1 2">
    <name type="scientific">Pseudaquabacterium rugosum</name>
    <dbReference type="NCBI Taxonomy" id="2984194"/>
    <lineage>
        <taxon>Bacteria</taxon>
        <taxon>Pseudomonadati</taxon>
        <taxon>Pseudomonadota</taxon>
        <taxon>Betaproteobacteria</taxon>
        <taxon>Burkholderiales</taxon>
        <taxon>Sphaerotilaceae</taxon>
        <taxon>Pseudaquabacterium</taxon>
    </lineage>
</organism>
<evidence type="ECO:0000313" key="2">
    <source>
        <dbReference type="Proteomes" id="UP001368500"/>
    </source>
</evidence>
<keyword evidence="2" id="KW-1185">Reference proteome</keyword>
<reference evidence="1 2" key="1">
    <citation type="submission" date="2024-04" db="EMBL/GenBank/DDBJ databases">
        <title>Novel species of the genus Ideonella isolated from streams.</title>
        <authorList>
            <person name="Lu H."/>
        </authorList>
    </citation>
    <scope>NUCLEOTIDE SEQUENCE [LARGE SCALE GENOMIC DNA]</scope>
    <source>
        <strain evidence="1 2">BYS139W</strain>
    </source>
</reference>
<dbReference type="RefSeq" id="WP_341375773.1">
    <property type="nucleotide sequence ID" value="NZ_JBBUTF010000018.1"/>
</dbReference>